<gene>
    <name evidence="1" type="ORF">LARSCL_LOCUS17786</name>
</gene>
<accession>A0AAV2B9M8</accession>
<dbReference type="Proteomes" id="UP001497382">
    <property type="component" value="Unassembled WGS sequence"/>
</dbReference>
<evidence type="ECO:0000313" key="1">
    <source>
        <dbReference type="EMBL" id="CAL1292689.1"/>
    </source>
</evidence>
<name>A0AAV2B9M8_9ARAC</name>
<sequence>MCLGFGTAGGRFWIPQYDTRIVIMYRVCFKSSIISSDCSCYAIGSA</sequence>
<proteinExistence type="predicted"/>
<feature type="non-terminal residue" evidence="1">
    <location>
        <position position="46"/>
    </location>
</feature>
<reference evidence="1 2" key="1">
    <citation type="submission" date="2024-04" db="EMBL/GenBank/DDBJ databases">
        <authorList>
            <person name="Rising A."/>
            <person name="Reimegard J."/>
            <person name="Sonavane S."/>
            <person name="Akerstrom W."/>
            <person name="Nylinder S."/>
            <person name="Hedman E."/>
            <person name="Kallberg Y."/>
        </authorList>
    </citation>
    <scope>NUCLEOTIDE SEQUENCE [LARGE SCALE GENOMIC DNA]</scope>
</reference>
<protein>
    <submittedName>
        <fullName evidence="1">Uncharacterized protein</fullName>
    </submittedName>
</protein>
<comment type="caution">
    <text evidence="1">The sequence shown here is derived from an EMBL/GenBank/DDBJ whole genome shotgun (WGS) entry which is preliminary data.</text>
</comment>
<keyword evidence="2" id="KW-1185">Reference proteome</keyword>
<organism evidence="1 2">
    <name type="scientific">Larinioides sclopetarius</name>
    <dbReference type="NCBI Taxonomy" id="280406"/>
    <lineage>
        <taxon>Eukaryota</taxon>
        <taxon>Metazoa</taxon>
        <taxon>Ecdysozoa</taxon>
        <taxon>Arthropoda</taxon>
        <taxon>Chelicerata</taxon>
        <taxon>Arachnida</taxon>
        <taxon>Araneae</taxon>
        <taxon>Araneomorphae</taxon>
        <taxon>Entelegynae</taxon>
        <taxon>Araneoidea</taxon>
        <taxon>Araneidae</taxon>
        <taxon>Larinioides</taxon>
    </lineage>
</organism>
<dbReference type="AlphaFoldDB" id="A0AAV2B9M8"/>
<dbReference type="EMBL" id="CAXIEN010000310">
    <property type="protein sequence ID" value="CAL1292689.1"/>
    <property type="molecule type" value="Genomic_DNA"/>
</dbReference>
<evidence type="ECO:0000313" key="2">
    <source>
        <dbReference type="Proteomes" id="UP001497382"/>
    </source>
</evidence>